<evidence type="ECO:0000313" key="3">
    <source>
        <dbReference type="Proteomes" id="UP001218218"/>
    </source>
</evidence>
<gene>
    <name evidence="2" type="ORF">DFH08DRAFT_805187</name>
</gene>
<keyword evidence="3" id="KW-1185">Reference proteome</keyword>
<reference evidence="2" key="1">
    <citation type="submission" date="2023-03" db="EMBL/GenBank/DDBJ databases">
        <title>Massive genome expansion in bonnet fungi (Mycena s.s.) driven by repeated elements and novel gene families across ecological guilds.</title>
        <authorList>
            <consortium name="Lawrence Berkeley National Laboratory"/>
            <person name="Harder C.B."/>
            <person name="Miyauchi S."/>
            <person name="Viragh M."/>
            <person name="Kuo A."/>
            <person name="Thoen E."/>
            <person name="Andreopoulos B."/>
            <person name="Lu D."/>
            <person name="Skrede I."/>
            <person name="Drula E."/>
            <person name="Henrissat B."/>
            <person name="Morin E."/>
            <person name="Kohler A."/>
            <person name="Barry K."/>
            <person name="LaButti K."/>
            <person name="Morin E."/>
            <person name="Salamov A."/>
            <person name="Lipzen A."/>
            <person name="Mereny Z."/>
            <person name="Hegedus B."/>
            <person name="Baldrian P."/>
            <person name="Stursova M."/>
            <person name="Weitz H."/>
            <person name="Taylor A."/>
            <person name="Grigoriev I.V."/>
            <person name="Nagy L.G."/>
            <person name="Martin F."/>
            <person name="Kauserud H."/>
        </authorList>
    </citation>
    <scope>NUCLEOTIDE SEQUENCE</scope>
    <source>
        <strain evidence="2">CBHHK002</strain>
    </source>
</reference>
<dbReference type="AlphaFoldDB" id="A0AAD7EXZ3"/>
<feature type="region of interest" description="Disordered" evidence="1">
    <location>
        <begin position="163"/>
        <end position="189"/>
    </location>
</feature>
<evidence type="ECO:0000256" key="1">
    <source>
        <dbReference type="SAM" id="MobiDB-lite"/>
    </source>
</evidence>
<dbReference type="EMBL" id="JARIHO010000011">
    <property type="protein sequence ID" value="KAJ7353669.1"/>
    <property type="molecule type" value="Genomic_DNA"/>
</dbReference>
<feature type="compositionally biased region" description="Gly residues" evidence="1">
    <location>
        <begin position="25"/>
        <end position="37"/>
    </location>
</feature>
<accession>A0AAD7EXZ3</accession>
<proteinExistence type="predicted"/>
<evidence type="ECO:0000313" key="2">
    <source>
        <dbReference type="EMBL" id="KAJ7353669.1"/>
    </source>
</evidence>
<feature type="region of interest" description="Disordered" evidence="1">
    <location>
        <begin position="13"/>
        <end position="42"/>
    </location>
</feature>
<name>A0AAD7EXZ3_9AGAR</name>
<dbReference type="Proteomes" id="UP001218218">
    <property type="component" value="Unassembled WGS sequence"/>
</dbReference>
<organism evidence="2 3">
    <name type="scientific">Mycena albidolilacea</name>
    <dbReference type="NCBI Taxonomy" id="1033008"/>
    <lineage>
        <taxon>Eukaryota</taxon>
        <taxon>Fungi</taxon>
        <taxon>Dikarya</taxon>
        <taxon>Basidiomycota</taxon>
        <taxon>Agaricomycotina</taxon>
        <taxon>Agaricomycetes</taxon>
        <taxon>Agaricomycetidae</taxon>
        <taxon>Agaricales</taxon>
        <taxon>Marasmiineae</taxon>
        <taxon>Mycenaceae</taxon>
        <taxon>Mycena</taxon>
    </lineage>
</organism>
<sequence length="220" mass="23789">MRVVRICGCWERSRNGSRSGRRGARGAGWPRGGGGDVEFGEEERTGEIRRLALSTFTSAPRALPHAIHFSHQFAYYTLDKDCHALIRRYQFAIGRAKIDVRREVEASAFAFGPGVDASASGEAFVEGYGVSASFDEPLASALAGTHYCDARPPPLDARARSRWARGQRRGRSGEAAPLVRKAGGGGDDIEASVSLEFDEEDQDISECVHACEECAPARSG</sequence>
<comment type="caution">
    <text evidence="2">The sequence shown here is derived from an EMBL/GenBank/DDBJ whole genome shotgun (WGS) entry which is preliminary data.</text>
</comment>
<protein>
    <submittedName>
        <fullName evidence="2">Uncharacterized protein</fullName>
    </submittedName>
</protein>